<dbReference type="RefSeq" id="WP_148353528.1">
    <property type="nucleotide sequence ID" value="NZ_JBHSBF010000003.1"/>
</dbReference>
<comment type="caution">
    <text evidence="2">The sequence shown here is derived from an EMBL/GenBank/DDBJ whole genome shotgun (WGS) entry which is preliminary data.</text>
</comment>
<feature type="signal peptide" evidence="1">
    <location>
        <begin position="1"/>
        <end position="36"/>
    </location>
</feature>
<evidence type="ECO:0000313" key="2">
    <source>
        <dbReference type="EMBL" id="TYC10275.1"/>
    </source>
</evidence>
<evidence type="ECO:0000256" key="1">
    <source>
        <dbReference type="SAM" id="SignalP"/>
    </source>
</evidence>
<proteinExistence type="predicted"/>
<protein>
    <recommendedName>
        <fullName evidence="4">Secreted protein</fullName>
    </recommendedName>
</protein>
<dbReference type="OrthoDB" id="4381536at2"/>
<name>A0A5D0TY46_9ACTN</name>
<evidence type="ECO:0008006" key="4">
    <source>
        <dbReference type="Google" id="ProtNLM"/>
    </source>
</evidence>
<feature type="chain" id="PRO_5022735600" description="Secreted protein" evidence="1">
    <location>
        <begin position="37"/>
        <end position="108"/>
    </location>
</feature>
<dbReference type="AlphaFoldDB" id="A0A5D0TY46"/>
<accession>A0A5D0TY46</accession>
<keyword evidence="1" id="KW-0732">Signal</keyword>
<sequence length="108" mass="11303">MKGTRVSRIGRRTAAISLAGVAAATALMGTASSAFASPTGCSTTLKSDARTAESRCTGGTGEHRVWIRQYVPFLGDLDCYGPWVAVGAVSSVTCSIHQNIFVTYETRG</sequence>
<organism evidence="2 3">
    <name type="scientific">Actinomadura syzygii</name>
    <dbReference type="NCBI Taxonomy" id="1427538"/>
    <lineage>
        <taxon>Bacteria</taxon>
        <taxon>Bacillati</taxon>
        <taxon>Actinomycetota</taxon>
        <taxon>Actinomycetes</taxon>
        <taxon>Streptosporangiales</taxon>
        <taxon>Thermomonosporaceae</taxon>
        <taxon>Actinomadura</taxon>
    </lineage>
</organism>
<keyword evidence="3" id="KW-1185">Reference proteome</keyword>
<gene>
    <name evidence="2" type="ORF">FXF65_30575</name>
</gene>
<dbReference type="EMBL" id="VSFF01000012">
    <property type="protein sequence ID" value="TYC10275.1"/>
    <property type="molecule type" value="Genomic_DNA"/>
</dbReference>
<evidence type="ECO:0000313" key="3">
    <source>
        <dbReference type="Proteomes" id="UP000322634"/>
    </source>
</evidence>
<reference evidence="2 3" key="1">
    <citation type="submission" date="2019-08" db="EMBL/GenBank/DDBJ databases">
        <title>Actinomadura sp. nov. CYP1-5 isolated from mountain soil.</title>
        <authorList>
            <person name="Songsumanus A."/>
            <person name="Kuncharoen N."/>
            <person name="Kudo T."/>
            <person name="Yuki M."/>
            <person name="Igarashi Y."/>
            <person name="Tanasupawat S."/>
        </authorList>
    </citation>
    <scope>NUCLEOTIDE SEQUENCE [LARGE SCALE GENOMIC DNA]</scope>
    <source>
        <strain evidence="2 3">GKU157</strain>
    </source>
</reference>
<dbReference type="Proteomes" id="UP000322634">
    <property type="component" value="Unassembled WGS sequence"/>
</dbReference>